<dbReference type="PANTHER" id="PTHR30589:SF0">
    <property type="entry name" value="PHOSPHATIDYLGLYCEROL--PROLIPOPROTEIN DIACYLGLYCERYL TRANSFERASE"/>
    <property type="match status" value="1"/>
</dbReference>
<evidence type="ECO:0000256" key="4">
    <source>
        <dbReference type="ARBA" id="ARBA00022692"/>
    </source>
</evidence>
<gene>
    <name evidence="8" type="ORF">SDAV_00585</name>
</gene>
<protein>
    <submittedName>
        <fullName evidence="8">Prolipoprotein diacylglyceryl transferase</fullName>
    </submittedName>
</protein>
<reference evidence="9" key="1">
    <citation type="submission" date="2018-07" db="EMBL/GenBank/DDBJ databases">
        <title>Complete Genome Sequence of Spiroplasma phoeniceum.</title>
        <authorList>
            <person name="Davis R.E."/>
            <person name="Shao J.Y."/>
            <person name="Zhao Y."/>
            <person name="Silver A."/>
            <person name="Stump z."/>
            <person name="Gasparich G."/>
        </authorList>
    </citation>
    <scope>NUCLEOTIDE SEQUENCE [LARGE SCALE GENOMIC DNA]</scope>
    <source>
        <strain evidence="9">P40</strain>
    </source>
</reference>
<feature type="transmembrane region" description="Helical" evidence="7">
    <location>
        <begin position="103"/>
        <end position="130"/>
    </location>
</feature>
<keyword evidence="4 7" id="KW-0812">Transmembrane</keyword>
<evidence type="ECO:0000256" key="7">
    <source>
        <dbReference type="SAM" id="Phobius"/>
    </source>
</evidence>
<dbReference type="GO" id="GO:0005886">
    <property type="term" value="C:plasma membrane"/>
    <property type="evidence" value="ECO:0007669"/>
    <property type="project" value="InterPro"/>
</dbReference>
<evidence type="ECO:0000256" key="5">
    <source>
        <dbReference type="ARBA" id="ARBA00022989"/>
    </source>
</evidence>
<dbReference type="EMBL" id="CP031088">
    <property type="protein sequence ID" value="AXF95576.1"/>
    <property type="molecule type" value="Genomic_DNA"/>
</dbReference>
<keyword evidence="2" id="KW-1003">Cell membrane</keyword>
<evidence type="ECO:0000256" key="3">
    <source>
        <dbReference type="ARBA" id="ARBA00022679"/>
    </source>
</evidence>
<keyword evidence="5 7" id="KW-1133">Transmembrane helix</keyword>
<dbReference type="GO" id="GO:0008961">
    <property type="term" value="F:phosphatidylglycerol-prolipoprotein diacylglyceryl transferase activity"/>
    <property type="evidence" value="ECO:0007669"/>
    <property type="project" value="InterPro"/>
</dbReference>
<accession>A0A345DMY8</accession>
<comment type="similarity">
    <text evidence="1">Belongs to the Lgt family.</text>
</comment>
<evidence type="ECO:0000313" key="8">
    <source>
        <dbReference type="EMBL" id="AXF95576.1"/>
    </source>
</evidence>
<feature type="transmembrane region" description="Helical" evidence="7">
    <location>
        <begin position="379"/>
        <end position="400"/>
    </location>
</feature>
<dbReference type="Pfam" id="PF01790">
    <property type="entry name" value="LGT"/>
    <property type="match status" value="1"/>
</dbReference>
<evidence type="ECO:0000256" key="1">
    <source>
        <dbReference type="ARBA" id="ARBA00007150"/>
    </source>
</evidence>
<dbReference type="PROSITE" id="PS01311">
    <property type="entry name" value="LGT"/>
    <property type="match status" value="1"/>
</dbReference>
<sequence>MNSLLLTSVPPNPEWINPINTPHNILATYGGWIHMYAVFITIGMICSVLACFIRLKFKKVPIEPLIWSIFAIIPFSLFGASFFGKFNNDVNHPWILEPGDVPFWSLFAFWKAGMSIHGGVLFGTITGLIVFGIVGRKAKVSLWVYTDCIIPNILLGQVLGRWGNFFNHELLGSVTSYDSLRWLPAFIRDNLWQWDGLSPETNNIGEIFFRQPIFLYESFFNFLAWLFITFFIPVAGQLFSKKPWKKDPKEYPFDLKYNFIHFFNRKYLKPDKMTWKEFWDKAYFNYVPNQKQLDEMAKKSGQIDSSKEQTGFTNRIKKWWHNDSAALTKLNNPGRYAITRSGVQTGFYFFLWNFIRFILETQRDDDTSLFIKNHRTLDYMVLILIALIGLGLAIYAQWGAPKKFRKNGFMYEKEYVDFHSLQTWKFEKYLNNSIIIGEDNYVNKLPVVIKTKVMEFLGYQGEPFEKYFELKYVKTNEQEASKHEVINYSFKIVALPETNNKFIDELVVNQTFKFNLSKILQQTTLILSKPDDNNYFTLTKKQLGLLLNAIIHTPEKGNEIKTGWYQFYPHINEQKTTIFDLDLNDLIVFDELKINPKAKKIEISKFQFKENQFYYFNKKIAFKLKWE</sequence>
<keyword evidence="3 8" id="KW-0808">Transferase</keyword>
<dbReference type="KEGG" id="sphh:SDAV_00585"/>
<proteinExistence type="inferred from homology"/>
<feature type="transmembrane region" description="Helical" evidence="7">
    <location>
        <begin position="33"/>
        <end position="53"/>
    </location>
</feature>
<dbReference type="InterPro" id="IPR001640">
    <property type="entry name" value="Lgt"/>
</dbReference>
<feature type="transmembrane region" description="Helical" evidence="7">
    <location>
        <begin position="65"/>
        <end position="83"/>
    </location>
</feature>
<evidence type="ECO:0000256" key="6">
    <source>
        <dbReference type="ARBA" id="ARBA00023136"/>
    </source>
</evidence>
<feature type="transmembrane region" description="Helical" evidence="7">
    <location>
        <begin position="337"/>
        <end position="359"/>
    </location>
</feature>
<keyword evidence="9" id="KW-1185">Reference proteome</keyword>
<dbReference type="PANTHER" id="PTHR30589">
    <property type="entry name" value="PROLIPOPROTEIN DIACYLGLYCERYL TRANSFERASE"/>
    <property type="match status" value="1"/>
</dbReference>
<feature type="transmembrane region" description="Helical" evidence="7">
    <location>
        <begin position="219"/>
        <end position="239"/>
    </location>
</feature>
<name>A0A345DMY8_9MOLU</name>
<dbReference type="GO" id="GO:0042158">
    <property type="term" value="P:lipoprotein biosynthetic process"/>
    <property type="evidence" value="ECO:0007669"/>
    <property type="project" value="InterPro"/>
</dbReference>
<dbReference type="RefSeq" id="WP_114564468.1">
    <property type="nucleotide sequence ID" value="NZ_CP031088.1"/>
</dbReference>
<dbReference type="Proteomes" id="UP000253689">
    <property type="component" value="Chromosome"/>
</dbReference>
<evidence type="ECO:0000313" key="9">
    <source>
        <dbReference type="Proteomes" id="UP000253689"/>
    </source>
</evidence>
<dbReference type="AlphaFoldDB" id="A0A345DMY8"/>
<keyword evidence="6 7" id="KW-0472">Membrane</keyword>
<organism evidence="8 9">
    <name type="scientific">Spiroplasma phoeniceum P40</name>
    <dbReference type="NCBI Taxonomy" id="1276259"/>
    <lineage>
        <taxon>Bacteria</taxon>
        <taxon>Bacillati</taxon>
        <taxon>Mycoplasmatota</taxon>
        <taxon>Mollicutes</taxon>
        <taxon>Entomoplasmatales</taxon>
        <taxon>Spiroplasmataceae</taxon>
        <taxon>Spiroplasma</taxon>
    </lineage>
</organism>
<evidence type="ECO:0000256" key="2">
    <source>
        <dbReference type="ARBA" id="ARBA00022475"/>
    </source>
</evidence>